<keyword evidence="5" id="KW-0479">Metal-binding</keyword>
<evidence type="ECO:0000256" key="11">
    <source>
        <dbReference type="ARBA" id="ARBA00023209"/>
    </source>
</evidence>
<organism evidence="14 15">
    <name type="scientific">Streptohalobacillus salinus</name>
    <dbReference type="NCBI Taxonomy" id="621096"/>
    <lineage>
        <taxon>Bacteria</taxon>
        <taxon>Bacillati</taxon>
        <taxon>Bacillota</taxon>
        <taxon>Bacilli</taxon>
        <taxon>Bacillales</taxon>
        <taxon>Bacillaceae</taxon>
        <taxon>Streptohalobacillus</taxon>
    </lineage>
</organism>
<comment type="similarity">
    <text evidence="2">Belongs to the diacylglycerol/lipid kinase family.</text>
</comment>
<dbReference type="EMBL" id="QJJR01000006">
    <property type="protein sequence ID" value="PXW91028.1"/>
    <property type="molecule type" value="Genomic_DNA"/>
</dbReference>
<dbReference type="AlphaFoldDB" id="A0A2V3WD21"/>
<dbReference type="NCBIfam" id="NF009874">
    <property type="entry name" value="PRK13337.1"/>
    <property type="match status" value="1"/>
</dbReference>
<dbReference type="GO" id="GO:0004143">
    <property type="term" value="F:ATP-dependent diacylglycerol kinase activity"/>
    <property type="evidence" value="ECO:0007669"/>
    <property type="project" value="TreeGrafter"/>
</dbReference>
<keyword evidence="4" id="KW-0808">Transferase</keyword>
<dbReference type="GO" id="GO:0005886">
    <property type="term" value="C:plasma membrane"/>
    <property type="evidence" value="ECO:0007669"/>
    <property type="project" value="TreeGrafter"/>
</dbReference>
<dbReference type="NCBIfam" id="NF009603">
    <property type="entry name" value="PRK13055.1"/>
    <property type="match status" value="1"/>
</dbReference>
<dbReference type="PANTHER" id="PTHR12358">
    <property type="entry name" value="SPHINGOSINE KINASE"/>
    <property type="match status" value="1"/>
</dbReference>
<keyword evidence="9" id="KW-0460">Magnesium</keyword>
<dbReference type="Pfam" id="PF00781">
    <property type="entry name" value="DAGK_cat"/>
    <property type="match status" value="1"/>
</dbReference>
<dbReference type="InterPro" id="IPR017438">
    <property type="entry name" value="ATP-NAD_kinase_N"/>
</dbReference>
<dbReference type="OrthoDB" id="142078at2"/>
<feature type="domain" description="DAGKc" evidence="13">
    <location>
        <begin position="1"/>
        <end position="131"/>
    </location>
</feature>
<dbReference type="PROSITE" id="PS50146">
    <property type="entry name" value="DAGK"/>
    <property type="match status" value="1"/>
</dbReference>
<evidence type="ECO:0000256" key="1">
    <source>
        <dbReference type="ARBA" id="ARBA00001946"/>
    </source>
</evidence>
<keyword evidence="10" id="KW-0443">Lipid metabolism</keyword>
<protein>
    <submittedName>
        <fullName evidence="14">Diacylglycerol kinase</fullName>
    </submittedName>
</protein>
<sequence length="325" mass="35422">MKTARIIYNPTSGREGFKNKLADVLARFEQAGYVTSAHQTTAKGNAIIAAKQACEARFDLIIAVGGDGTINEVVSGMAEQAYRPALGIIPAGTTNDFARALKIPRTVDKAVTSIINGRMEKLDIGKVNNHYFINIAGGGKLTEVSYEVPSKLKTVLGQLAYVMKGAEMVPRLRPIHTTIAYDGEVFEGEIMLFLIANSNSVGGFEKLAPDATMNDGLFDLFVLKKTNFAEFIRVITAALRGQHLHDKNVFHVKAKDIRVTTDETMQLNVDGEFGGLLPGHFTNLPQHITYILPTNEQEEADEQAAALEAIAFPDDLTAPKKTDEE</sequence>
<dbReference type="NCBIfam" id="TIGR00147">
    <property type="entry name" value="YegS/Rv2252/BmrU family lipid kinase"/>
    <property type="match status" value="1"/>
</dbReference>
<dbReference type="GO" id="GO:0005524">
    <property type="term" value="F:ATP binding"/>
    <property type="evidence" value="ECO:0007669"/>
    <property type="project" value="UniProtKB-KW"/>
</dbReference>
<dbReference type="InterPro" id="IPR005218">
    <property type="entry name" value="Diacylglycerol/lipid_kinase"/>
</dbReference>
<keyword evidence="3" id="KW-0444">Lipid biosynthesis</keyword>
<evidence type="ECO:0000256" key="8">
    <source>
        <dbReference type="ARBA" id="ARBA00022840"/>
    </source>
</evidence>
<evidence type="ECO:0000256" key="12">
    <source>
        <dbReference type="ARBA" id="ARBA00023264"/>
    </source>
</evidence>
<dbReference type="InterPro" id="IPR050187">
    <property type="entry name" value="Lipid_Phosphate_FormReg"/>
</dbReference>
<comment type="cofactor">
    <cofactor evidence="1">
        <name>Mg(2+)</name>
        <dbReference type="ChEBI" id="CHEBI:18420"/>
    </cofactor>
</comment>
<reference evidence="14 15" key="1">
    <citation type="submission" date="2018-05" db="EMBL/GenBank/DDBJ databases">
        <title>Genomic Encyclopedia of Type Strains, Phase IV (KMG-IV): sequencing the most valuable type-strain genomes for metagenomic binning, comparative biology and taxonomic classification.</title>
        <authorList>
            <person name="Goeker M."/>
        </authorList>
    </citation>
    <scope>NUCLEOTIDE SEQUENCE [LARGE SCALE GENOMIC DNA]</scope>
    <source>
        <strain evidence="14 15">DSM 22440</strain>
    </source>
</reference>
<evidence type="ECO:0000256" key="9">
    <source>
        <dbReference type="ARBA" id="ARBA00022842"/>
    </source>
</evidence>
<evidence type="ECO:0000256" key="7">
    <source>
        <dbReference type="ARBA" id="ARBA00022777"/>
    </source>
</evidence>
<keyword evidence="11" id="KW-0594">Phospholipid biosynthesis</keyword>
<proteinExistence type="inferred from homology"/>
<dbReference type="SMART" id="SM00046">
    <property type="entry name" value="DAGKc"/>
    <property type="match status" value="1"/>
</dbReference>
<evidence type="ECO:0000256" key="3">
    <source>
        <dbReference type="ARBA" id="ARBA00022516"/>
    </source>
</evidence>
<accession>A0A2V3WD21</accession>
<evidence type="ECO:0000313" key="14">
    <source>
        <dbReference type="EMBL" id="PXW91028.1"/>
    </source>
</evidence>
<dbReference type="RefSeq" id="WP_110251364.1">
    <property type="nucleotide sequence ID" value="NZ_QJJR01000006.1"/>
</dbReference>
<dbReference type="InterPro" id="IPR045540">
    <property type="entry name" value="YegS/DAGK_C"/>
</dbReference>
<dbReference type="SUPFAM" id="SSF111331">
    <property type="entry name" value="NAD kinase/diacylglycerol kinase-like"/>
    <property type="match status" value="1"/>
</dbReference>
<dbReference type="Gene3D" id="2.60.200.40">
    <property type="match status" value="1"/>
</dbReference>
<keyword evidence="15" id="KW-1185">Reference proteome</keyword>
<evidence type="ECO:0000313" key="15">
    <source>
        <dbReference type="Proteomes" id="UP000247922"/>
    </source>
</evidence>
<evidence type="ECO:0000256" key="4">
    <source>
        <dbReference type="ARBA" id="ARBA00022679"/>
    </source>
</evidence>
<dbReference type="PANTHER" id="PTHR12358:SF106">
    <property type="entry name" value="LIPID KINASE YEGS"/>
    <property type="match status" value="1"/>
</dbReference>
<keyword evidence="12" id="KW-1208">Phospholipid metabolism</keyword>
<dbReference type="GO" id="GO:0008654">
    <property type="term" value="P:phospholipid biosynthetic process"/>
    <property type="evidence" value="ECO:0007669"/>
    <property type="project" value="UniProtKB-KW"/>
</dbReference>
<dbReference type="Proteomes" id="UP000247922">
    <property type="component" value="Unassembled WGS sequence"/>
</dbReference>
<dbReference type="Gene3D" id="3.40.50.10330">
    <property type="entry name" value="Probable inorganic polyphosphate/atp-NAD kinase, domain 1"/>
    <property type="match status" value="1"/>
</dbReference>
<evidence type="ECO:0000256" key="2">
    <source>
        <dbReference type="ARBA" id="ARBA00005983"/>
    </source>
</evidence>
<dbReference type="InterPro" id="IPR001206">
    <property type="entry name" value="Diacylglycerol_kinase_cat_dom"/>
</dbReference>
<evidence type="ECO:0000256" key="5">
    <source>
        <dbReference type="ARBA" id="ARBA00022723"/>
    </source>
</evidence>
<keyword evidence="8" id="KW-0067">ATP-binding</keyword>
<comment type="caution">
    <text evidence="14">The sequence shown here is derived from an EMBL/GenBank/DDBJ whole genome shotgun (WGS) entry which is preliminary data.</text>
</comment>
<evidence type="ECO:0000256" key="10">
    <source>
        <dbReference type="ARBA" id="ARBA00023098"/>
    </source>
</evidence>
<name>A0A2V3WD21_9BACI</name>
<keyword evidence="7 14" id="KW-0418">Kinase</keyword>
<dbReference type="InterPro" id="IPR016064">
    <property type="entry name" value="NAD/diacylglycerol_kinase_sf"/>
</dbReference>
<dbReference type="GO" id="GO:0046872">
    <property type="term" value="F:metal ion binding"/>
    <property type="evidence" value="ECO:0007669"/>
    <property type="project" value="UniProtKB-KW"/>
</dbReference>
<evidence type="ECO:0000256" key="6">
    <source>
        <dbReference type="ARBA" id="ARBA00022741"/>
    </source>
</evidence>
<evidence type="ECO:0000259" key="13">
    <source>
        <dbReference type="PROSITE" id="PS50146"/>
    </source>
</evidence>
<dbReference type="Pfam" id="PF19279">
    <property type="entry name" value="YegS_C"/>
    <property type="match status" value="1"/>
</dbReference>
<keyword evidence="6" id="KW-0547">Nucleotide-binding</keyword>
<gene>
    <name evidence="14" type="ORF">DES38_10662</name>
</gene>